<reference evidence="2 3" key="1">
    <citation type="submission" date="2019-06" db="EMBL/GenBank/DDBJ databases">
        <authorList>
            <person name="Li M."/>
        </authorList>
    </citation>
    <scope>NUCLEOTIDE SEQUENCE [LARGE SCALE GENOMIC DNA]</scope>
    <source>
        <strain evidence="2 3">BGMRC2036</strain>
    </source>
</reference>
<comment type="caution">
    <text evidence="2">The sequence shown here is derived from an EMBL/GenBank/DDBJ whole genome shotgun (WGS) entry which is preliminary data.</text>
</comment>
<sequence length="191" mass="19430">MSRWIVSAGLSSLALISGCSLFAPAPDPLPSPVATNPAALRIAILAPEALKLPSSGVTMTVFQQDPAGKTITSDYNLVAVSDPTEAQGLSAAVKPGQVVHVLRLRPADALDLREQQADMAAVRAGGGDVRPGFSVGLDRACWKGGSAEGAAPVNILIEGDNDSGFHPLVADIDIAALLARPAGSGLKSCKS</sequence>
<keyword evidence="3" id="KW-1185">Reference proteome</keyword>
<proteinExistence type="predicted"/>
<accession>A0A506U3A8</accession>
<name>A0A506U3A8_9HYPH</name>
<dbReference type="AlphaFoldDB" id="A0A506U3A8"/>
<dbReference type="RefSeq" id="WP_141150837.1">
    <property type="nucleotide sequence ID" value="NZ_VHLG01000017.1"/>
</dbReference>
<feature type="chain" id="PRO_5021437981" description="Lipoprotein" evidence="1">
    <location>
        <begin position="26"/>
        <end position="191"/>
    </location>
</feature>
<gene>
    <name evidence="2" type="ORF">FJU08_20070</name>
</gene>
<protein>
    <recommendedName>
        <fullName evidence="4">Lipoprotein</fullName>
    </recommendedName>
</protein>
<organism evidence="2 3">
    <name type="scientific">Martelella alba</name>
    <dbReference type="NCBI Taxonomy" id="2590451"/>
    <lineage>
        <taxon>Bacteria</taxon>
        <taxon>Pseudomonadati</taxon>
        <taxon>Pseudomonadota</taxon>
        <taxon>Alphaproteobacteria</taxon>
        <taxon>Hyphomicrobiales</taxon>
        <taxon>Aurantimonadaceae</taxon>
        <taxon>Martelella</taxon>
    </lineage>
</organism>
<evidence type="ECO:0000313" key="3">
    <source>
        <dbReference type="Proteomes" id="UP000318801"/>
    </source>
</evidence>
<evidence type="ECO:0000313" key="2">
    <source>
        <dbReference type="EMBL" id="TPW27514.1"/>
    </source>
</evidence>
<dbReference type="PROSITE" id="PS51257">
    <property type="entry name" value="PROKAR_LIPOPROTEIN"/>
    <property type="match status" value="1"/>
</dbReference>
<dbReference type="OrthoDB" id="7915211at2"/>
<dbReference type="Proteomes" id="UP000318801">
    <property type="component" value="Unassembled WGS sequence"/>
</dbReference>
<feature type="signal peptide" evidence="1">
    <location>
        <begin position="1"/>
        <end position="25"/>
    </location>
</feature>
<dbReference type="EMBL" id="VHLG01000017">
    <property type="protein sequence ID" value="TPW27514.1"/>
    <property type="molecule type" value="Genomic_DNA"/>
</dbReference>
<evidence type="ECO:0008006" key="4">
    <source>
        <dbReference type="Google" id="ProtNLM"/>
    </source>
</evidence>
<evidence type="ECO:0000256" key="1">
    <source>
        <dbReference type="SAM" id="SignalP"/>
    </source>
</evidence>
<keyword evidence="1" id="KW-0732">Signal</keyword>